<reference evidence="1 2" key="1">
    <citation type="submission" date="2017-07" db="EMBL/GenBank/DDBJ databases">
        <title>Draft Genome Sequences of Select Purple Nonsulfur Bacteria.</title>
        <authorList>
            <person name="Lasarre B."/>
            <person name="Mckinlay J.B."/>
        </authorList>
    </citation>
    <scope>NUCLEOTIDE SEQUENCE [LARGE SCALE GENOMIC DNA]</scope>
    <source>
        <strain evidence="1 2">DSM 5909</strain>
    </source>
</reference>
<evidence type="ECO:0000313" key="2">
    <source>
        <dbReference type="Proteomes" id="UP000249130"/>
    </source>
</evidence>
<comment type="caution">
    <text evidence="1">The sequence shown here is derived from an EMBL/GenBank/DDBJ whole genome shotgun (WGS) entry which is preliminary data.</text>
</comment>
<evidence type="ECO:0000313" key="1">
    <source>
        <dbReference type="EMBL" id="RAI31969.1"/>
    </source>
</evidence>
<accession>A0A327JZP6</accession>
<name>A0A327JZP6_9BRAD</name>
<dbReference type="AlphaFoldDB" id="A0A327JZP6"/>
<organism evidence="1 2">
    <name type="scientific">Rhodoplanes roseus</name>
    <dbReference type="NCBI Taxonomy" id="29409"/>
    <lineage>
        <taxon>Bacteria</taxon>
        <taxon>Pseudomonadati</taxon>
        <taxon>Pseudomonadota</taxon>
        <taxon>Alphaproteobacteria</taxon>
        <taxon>Hyphomicrobiales</taxon>
        <taxon>Nitrobacteraceae</taxon>
        <taxon>Rhodoplanes</taxon>
    </lineage>
</organism>
<dbReference type="EMBL" id="NPEX01000848">
    <property type="protein sequence ID" value="RAI31969.1"/>
    <property type="molecule type" value="Genomic_DNA"/>
</dbReference>
<feature type="non-terminal residue" evidence="1">
    <location>
        <position position="77"/>
    </location>
</feature>
<keyword evidence="2" id="KW-1185">Reference proteome</keyword>
<gene>
    <name evidence="1" type="ORF">CH341_32415</name>
</gene>
<dbReference type="Proteomes" id="UP000249130">
    <property type="component" value="Unassembled WGS sequence"/>
</dbReference>
<proteinExistence type="predicted"/>
<sequence length="77" mass="9199">MLTGRTVRWVLVTNYVEIRLYSYREGARDYERFDIARLGEMDEYRRFVTLLHADNLLTGRTEELLRESLEADKEIGN</sequence>
<protein>
    <submittedName>
        <fullName evidence="1">Uncharacterized protein</fullName>
    </submittedName>
</protein>